<dbReference type="InterPro" id="IPR000719">
    <property type="entry name" value="Prot_kinase_dom"/>
</dbReference>
<dbReference type="InterPro" id="IPR036860">
    <property type="entry name" value="SH2_dom_sf"/>
</dbReference>
<dbReference type="PRINTS" id="PR00401">
    <property type="entry name" value="SH2DOMAIN"/>
</dbReference>
<dbReference type="Gene3D" id="1.10.510.10">
    <property type="entry name" value="Transferase(Phosphotransferase) domain 1"/>
    <property type="match status" value="1"/>
</dbReference>
<keyword evidence="8 17" id="KW-0418">Kinase</keyword>
<sequence length="511" mass="58606">MVQALSNVRSFLRSVWERLCCRSKDRVGDDPDIASHQKDGQQDPTRTVPDKTQDDGDLEPRYFVQPVESALYRALWPFESRDKDELSFQEGDLFRIVLRNGDWWMADKLDTMGRVVGKGFVPYNYLASGQSVEGEPWYFGKLNRFETVKHLQAPENKDGAFMVRLSEKEDVGYVLSVKDNNNVKHFKIYEVGGSFHVDNIQSFSSLAELVEYYKSHPLASIQGLKIACAKIQPQPQDLSHSTVDEFELPKEDFTLEKRLGSGYFADVYQGTWKNRTNVAIKVLKNEDLDQREVQLEIQMLKRYRHKHLIMLFAFCSSTPPYYIITELMEKGNLKSFLQGQEGKVLDGNTLTNMSIQVADGMEFLESQQCIHRDLAARNVLVGENYICKVADFGLARFIKDTVYVTDDKRMPYKWCAPETLSHGCYSSKSDVWSYGVLLYEIFSYGGLPYPGYGNGEMHSLLTNGYRMPAPPACPDRIYSIMKLCWSTAPESRPSFKDLHCDLLHINDYDLE</sequence>
<feature type="region of interest" description="Disordered" evidence="18">
    <location>
        <begin position="29"/>
        <end position="59"/>
    </location>
</feature>
<keyword evidence="6" id="KW-0519">Myristate</keyword>
<dbReference type="SUPFAM" id="SSF56112">
    <property type="entry name" value="Protein kinase-like (PK-like)"/>
    <property type="match status" value="1"/>
</dbReference>
<reference evidence="22" key="1">
    <citation type="submission" date="2025-08" db="UniProtKB">
        <authorList>
            <consortium name="Ensembl"/>
        </authorList>
    </citation>
    <scope>IDENTIFICATION</scope>
</reference>
<evidence type="ECO:0000259" key="19">
    <source>
        <dbReference type="PROSITE" id="PS50001"/>
    </source>
</evidence>
<dbReference type="GeneTree" id="ENSGT00940000161218"/>
<evidence type="ECO:0000256" key="18">
    <source>
        <dbReference type="SAM" id="MobiDB-lite"/>
    </source>
</evidence>
<dbReference type="PROSITE" id="PS00109">
    <property type="entry name" value="PROTEIN_KINASE_TYR"/>
    <property type="match status" value="1"/>
</dbReference>
<dbReference type="Proteomes" id="UP000261540">
    <property type="component" value="Unplaced"/>
</dbReference>
<dbReference type="PRINTS" id="PR00452">
    <property type="entry name" value="SH3DOMAIN"/>
</dbReference>
<dbReference type="PROSITE" id="PS50011">
    <property type="entry name" value="PROTEIN_KINASE_DOM"/>
    <property type="match status" value="1"/>
</dbReference>
<evidence type="ECO:0000256" key="13">
    <source>
        <dbReference type="ARBA" id="ARBA00051245"/>
    </source>
</evidence>
<dbReference type="OrthoDB" id="4062651at2759"/>
<name>A0A3B3RPQ2_9TELE</name>
<reference evidence="22" key="2">
    <citation type="submission" date="2025-09" db="UniProtKB">
        <authorList>
            <consortium name="Ensembl"/>
        </authorList>
    </citation>
    <scope>IDENTIFICATION</scope>
</reference>
<dbReference type="EC" id="2.7.10.2" evidence="17"/>
<dbReference type="SMART" id="SM00219">
    <property type="entry name" value="TyrKc"/>
    <property type="match status" value="1"/>
</dbReference>
<dbReference type="PROSITE" id="PS50002">
    <property type="entry name" value="SH3"/>
    <property type="match status" value="1"/>
</dbReference>
<evidence type="ECO:0000256" key="10">
    <source>
        <dbReference type="ARBA" id="ARBA00022999"/>
    </source>
</evidence>
<dbReference type="FunFam" id="1.10.510.10:FF:000554">
    <property type="entry name" value="Predicted protein"/>
    <property type="match status" value="1"/>
</dbReference>
<keyword evidence="12" id="KW-0449">Lipoprotein</keyword>
<evidence type="ECO:0000256" key="11">
    <source>
        <dbReference type="ARBA" id="ARBA00023137"/>
    </source>
</evidence>
<evidence type="ECO:0000256" key="4">
    <source>
        <dbReference type="ARBA" id="ARBA00022553"/>
    </source>
</evidence>
<dbReference type="InterPro" id="IPR050198">
    <property type="entry name" value="Non-receptor_tyrosine_kinases"/>
</dbReference>
<feature type="binding site" evidence="16">
    <location>
        <position position="281"/>
    </location>
    <ligand>
        <name>ATP</name>
        <dbReference type="ChEBI" id="CHEBI:30616"/>
    </ligand>
</feature>
<dbReference type="GO" id="GO:0004715">
    <property type="term" value="F:non-membrane spanning protein tyrosine kinase activity"/>
    <property type="evidence" value="ECO:0007669"/>
    <property type="project" value="UniProtKB-EC"/>
</dbReference>
<dbReference type="KEGG" id="pki:111837035"/>
<feature type="domain" description="SH3" evidence="20">
    <location>
        <begin position="67"/>
        <end position="131"/>
    </location>
</feature>
<keyword evidence="10 14" id="KW-0727">SH2 domain</keyword>
<feature type="compositionally biased region" description="Basic and acidic residues" evidence="18">
    <location>
        <begin position="29"/>
        <end position="41"/>
    </location>
</feature>
<dbReference type="CTD" id="767734"/>
<evidence type="ECO:0000256" key="3">
    <source>
        <dbReference type="ARBA" id="ARBA00022490"/>
    </source>
</evidence>
<evidence type="ECO:0000313" key="23">
    <source>
        <dbReference type="Proteomes" id="UP000261540"/>
    </source>
</evidence>
<evidence type="ECO:0000313" key="22">
    <source>
        <dbReference type="Ensembl" id="ENSPKIP00000019691.1"/>
    </source>
</evidence>
<dbReference type="Gene3D" id="3.30.505.10">
    <property type="entry name" value="SH2 domain"/>
    <property type="match status" value="1"/>
</dbReference>
<proteinExistence type="inferred from homology"/>
<dbReference type="Gene3D" id="2.30.30.40">
    <property type="entry name" value="SH3 Domains"/>
    <property type="match status" value="1"/>
</dbReference>
<evidence type="ECO:0000256" key="15">
    <source>
        <dbReference type="PROSITE-ProRule" id="PRU00192"/>
    </source>
</evidence>
<dbReference type="Pfam" id="PF00018">
    <property type="entry name" value="SH3_1"/>
    <property type="match status" value="1"/>
</dbReference>
<keyword evidence="11 17" id="KW-0829">Tyrosine-protein kinase</keyword>
<keyword evidence="3" id="KW-0963">Cytoplasm</keyword>
<dbReference type="InterPro" id="IPR036028">
    <property type="entry name" value="SH3-like_dom_sf"/>
</dbReference>
<evidence type="ECO:0000256" key="2">
    <source>
        <dbReference type="ARBA" id="ARBA00022443"/>
    </source>
</evidence>
<dbReference type="PROSITE" id="PS00107">
    <property type="entry name" value="PROTEIN_KINASE_ATP"/>
    <property type="match status" value="1"/>
</dbReference>
<evidence type="ECO:0000256" key="6">
    <source>
        <dbReference type="ARBA" id="ARBA00022707"/>
    </source>
</evidence>
<comment type="subcellular location">
    <subcellularLocation>
        <location evidence="1">Cytoplasm</location>
    </subcellularLocation>
</comment>
<evidence type="ECO:0000256" key="14">
    <source>
        <dbReference type="PROSITE-ProRule" id="PRU00191"/>
    </source>
</evidence>
<keyword evidence="5 17" id="KW-0808">Transferase</keyword>
<feature type="domain" description="Protein kinase" evidence="21">
    <location>
        <begin position="253"/>
        <end position="502"/>
    </location>
</feature>
<dbReference type="GO" id="GO:0005524">
    <property type="term" value="F:ATP binding"/>
    <property type="evidence" value="ECO:0007669"/>
    <property type="project" value="UniProtKB-UniRule"/>
</dbReference>
<dbReference type="Pfam" id="PF07714">
    <property type="entry name" value="PK_Tyr_Ser-Thr"/>
    <property type="match status" value="1"/>
</dbReference>
<evidence type="ECO:0000256" key="12">
    <source>
        <dbReference type="ARBA" id="ARBA00023288"/>
    </source>
</evidence>
<dbReference type="GO" id="GO:0005737">
    <property type="term" value="C:cytoplasm"/>
    <property type="evidence" value="ECO:0007669"/>
    <property type="project" value="UniProtKB-SubCell"/>
</dbReference>
<comment type="similarity">
    <text evidence="17">Belongs to the protein kinase superfamily. Tyr protein kinase family.</text>
</comment>
<comment type="catalytic activity">
    <reaction evidence="13 17">
        <text>L-tyrosyl-[protein] + ATP = O-phospho-L-tyrosyl-[protein] + ADP + H(+)</text>
        <dbReference type="Rhea" id="RHEA:10596"/>
        <dbReference type="Rhea" id="RHEA-COMP:10136"/>
        <dbReference type="Rhea" id="RHEA-COMP:20101"/>
        <dbReference type="ChEBI" id="CHEBI:15378"/>
        <dbReference type="ChEBI" id="CHEBI:30616"/>
        <dbReference type="ChEBI" id="CHEBI:46858"/>
        <dbReference type="ChEBI" id="CHEBI:61978"/>
        <dbReference type="ChEBI" id="CHEBI:456216"/>
        <dbReference type="EC" id="2.7.10.2"/>
    </reaction>
</comment>
<keyword evidence="4" id="KW-0597">Phosphoprotein</keyword>
<evidence type="ECO:0000256" key="8">
    <source>
        <dbReference type="ARBA" id="ARBA00022777"/>
    </source>
</evidence>
<evidence type="ECO:0000256" key="1">
    <source>
        <dbReference type="ARBA" id="ARBA00004496"/>
    </source>
</evidence>
<dbReference type="InterPro" id="IPR020635">
    <property type="entry name" value="Tyr_kinase_cat_dom"/>
</dbReference>
<evidence type="ECO:0000259" key="21">
    <source>
        <dbReference type="PROSITE" id="PS50011"/>
    </source>
</evidence>
<accession>A0A3B3RPQ2</accession>
<dbReference type="SUPFAM" id="SSF50044">
    <property type="entry name" value="SH3-domain"/>
    <property type="match status" value="1"/>
</dbReference>
<organism evidence="22 23">
    <name type="scientific">Paramormyrops kingsleyae</name>
    <dbReference type="NCBI Taxonomy" id="1676925"/>
    <lineage>
        <taxon>Eukaryota</taxon>
        <taxon>Metazoa</taxon>
        <taxon>Chordata</taxon>
        <taxon>Craniata</taxon>
        <taxon>Vertebrata</taxon>
        <taxon>Euteleostomi</taxon>
        <taxon>Actinopterygii</taxon>
        <taxon>Neopterygii</taxon>
        <taxon>Teleostei</taxon>
        <taxon>Osteoglossocephala</taxon>
        <taxon>Osteoglossomorpha</taxon>
        <taxon>Osteoglossiformes</taxon>
        <taxon>Mormyridae</taxon>
        <taxon>Paramormyrops</taxon>
    </lineage>
</organism>
<keyword evidence="9 16" id="KW-0067">ATP-binding</keyword>
<dbReference type="PANTHER" id="PTHR24418">
    <property type="entry name" value="TYROSINE-PROTEIN KINASE"/>
    <property type="match status" value="1"/>
</dbReference>
<dbReference type="FunFam" id="2.30.30.40:FF:000229">
    <property type="entry name" value="Tyrosine-protein kinase"/>
    <property type="match status" value="1"/>
</dbReference>
<dbReference type="AlphaFoldDB" id="A0A3B3RPQ2"/>
<evidence type="ECO:0000256" key="17">
    <source>
        <dbReference type="RuleBase" id="RU362096"/>
    </source>
</evidence>
<dbReference type="FunFam" id="3.30.505.10:FF:000074">
    <property type="entry name" value="Tyrosine-protein kinase"/>
    <property type="match status" value="1"/>
</dbReference>
<feature type="domain" description="SH2" evidence="19">
    <location>
        <begin position="137"/>
        <end position="228"/>
    </location>
</feature>
<evidence type="ECO:0000259" key="20">
    <source>
        <dbReference type="PROSITE" id="PS50002"/>
    </source>
</evidence>
<dbReference type="SMART" id="SM00326">
    <property type="entry name" value="SH3"/>
    <property type="match status" value="1"/>
</dbReference>
<dbReference type="InterPro" id="IPR008266">
    <property type="entry name" value="Tyr_kinase_AS"/>
</dbReference>
<dbReference type="InterPro" id="IPR017441">
    <property type="entry name" value="Protein_kinase_ATP_BS"/>
</dbReference>
<feature type="compositionally biased region" description="Basic and acidic residues" evidence="18">
    <location>
        <begin position="48"/>
        <end position="59"/>
    </location>
</feature>
<dbReference type="SMART" id="SM00252">
    <property type="entry name" value="SH2"/>
    <property type="match status" value="1"/>
</dbReference>
<dbReference type="Pfam" id="PF00017">
    <property type="entry name" value="SH2"/>
    <property type="match status" value="1"/>
</dbReference>
<keyword evidence="23" id="KW-1185">Reference proteome</keyword>
<dbReference type="PRINTS" id="PR00109">
    <property type="entry name" value="TYRKINASE"/>
</dbReference>
<evidence type="ECO:0000256" key="16">
    <source>
        <dbReference type="PROSITE-ProRule" id="PRU10141"/>
    </source>
</evidence>
<dbReference type="Ensembl" id="ENSPKIT00000000289.1">
    <property type="protein sequence ID" value="ENSPKIP00000019691.1"/>
    <property type="gene ID" value="ENSPKIG00000004760.1"/>
</dbReference>
<dbReference type="InterPro" id="IPR011009">
    <property type="entry name" value="Kinase-like_dom_sf"/>
</dbReference>
<evidence type="ECO:0000256" key="5">
    <source>
        <dbReference type="ARBA" id="ARBA00022679"/>
    </source>
</evidence>
<evidence type="ECO:0000256" key="9">
    <source>
        <dbReference type="ARBA" id="ARBA00022840"/>
    </source>
</evidence>
<protein>
    <recommendedName>
        <fullName evidence="17">Tyrosine-protein kinase</fullName>
        <ecNumber evidence="17">2.7.10.2</ecNumber>
    </recommendedName>
</protein>
<dbReference type="InterPro" id="IPR000980">
    <property type="entry name" value="SH2"/>
</dbReference>
<keyword evidence="2 15" id="KW-0728">SH3 domain</keyword>
<dbReference type="STRING" id="1676925.ENSPKIP00000019691"/>
<evidence type="ECO:0000256" key="7">
    <source>
        <dbReference type="ARBA" id="ARBA00022741"/>
    </source>
</evidence>
<dbReference type="InterPro" id="IPR001452">
    <property type="entry name" value="SH3_domain"/>
</dbReference>
<dbReference type="InterPro" id="IPR001245">
    <property type="entry name" value="Ser-Thr/Tyr_kinase_cat_dom"/>
</dbReference>
<dbReference type="SUPFAM" id="SSF55550">
    <property type="entry name" value="SH2 domain"/>
    <property type="match status" value="1"/>
</dbReference>
<dbReference type="PROSITE" id="PS50001">
    <property type="entry name" value="SH2"/>
    <property type="match status" value="1"/>
</dbReference>
<keyword evidence="7 16" id="KW-0547">Nucleotide-binding</keyword>